<dbReference type="AlphaFoldDB" id="A0ABD0XY26"/>
<reference evidence="2 3" key="1">
    <citation type="submission" date="2024-07" db="EMBL/GenBank/DDBJ databases">
        <title>Chromosome-level genome assembly of the water stick insect Ranatra chinensis (Heteroptera: Nepidae).</title>
        <authorList>
            <person name="Liu X."/>
        </authorList>
    </citation>
    <scope>NUCLEOTIDE SEQUENCE [LARGE SCALE GENOMIC DNA]</scope>
    <source>
        <strain evidence="2">Cailab_2021Rc</strain>
        <tissue evidence="2">Muscle</tissue>
    </source>
</reference>
<evidence type="ECO:0000313" key="3">
    <source>
        <dbReference type="Proteomes" id="UP001558652"/>
    </source>
</evidence>
<keyword evidence="1" id="KW-0472">Membrane</keyword>
<accession>A0ABD0XY26</accession>
<keyword evidence="1" id="KW-0812">Transmembrane</keyword>
<evidence type="ECO:0000313" key="2">
    <source>
        <dbReference type="EMBL" id="KAL1116131.1"/>
    </source>
</evidence>
<dbReference type="Proteomes" id="UP001558652">
    <property type="component" value="Unassembled WGS sequence"/>
</dbReference>
<gene>
    <name evidence="2" type="ORF">AAG570_005626</name>
</gene>
<keyword evidence="3" id="KW-1185">Reference proteome</keyword>
<proteinExistence type="predicted"/>
<evidence type="ECO:0000256" key="1">
    <source>
        <dbReference type="SAM" id="Phobius"/>
    </source>
</evidence>
<dbReference type="EMBL" id="JBFDAA010000018">
    <property type="protein sequence ID" value="KAL1116131.1"/>
    <property type="molecule type" value="Genomic_DNA"/>
</dbReference>
<feature type="transmembrane region" description="Helical" evidence="1">
    <location>
        <begin position="71"/>
        <end position="103"/>
    </location>
</feature>
<organism evidence="2 3">
    <name type="scientific">Ranatra chinensis</name>
    <dbReference type="NCBI Taxonomy" id="642074"/>
    <lineage>
        <taxon>Eukaryota</taxon>
        <taxon>Metazoa</taxon>
        <taxon>Ecdysozoa</taxon>
        <taxon>Arthropoda</taxon>
        <taxon>Hexapoda</taxon>
        <taxon>Insecta</taxon>
        <taxon>Pterygota</taxon>
        <taxon>Neoptera</taxon>
        <taxon>Paraneoptera</taxon>
        <taxon>Hemiptera</taxon>
        <taxon>Heteroptera</taxon>
        <taxon>Panheteroptera</taxon>
        <taxon>Nepomorpha</taxon>
        <taxon>Nepidae</taxon>
        <taxon>Ranatrinae</taxon>
        <taxon>Ranatra</taxon>
    </lineage>
</organism>
<name>A0ABD0XY26_9HEMI</name>
<comment type="caution">
    <text evidence="2">The sequence shown here is derived from an EMBL/GenBank/DDBJ whole genome shotgun (WGS) entry which is preliminary data.</text>
</comment>
<keyword evidence="1" id="KW-1133">Transmembrane helix</keyword>
<protein>
    <submittedName>
        <fullName evidence="2">Uncharacterized protein</fullName>
    </submittedName>
</protein>
<sequence>MGGKKKSAVTKGDRAAASRWRLERASDYRIQRLLFTEYSDLEDIVLIESPFAQTTRDGIGIRQIQMGLYQICSLIVTIFPIILPPIVCCMISILGWVLIIFSIDKHYR</sequence>